<evidence type="ECO:0000256" key="3">
    <source>
        <dbReference type="ARBA" id="ARBA00022989"/>
    </source>
</evidence>
<dbReference type="eggNOG" id="arCOG02455">
    <property type="taxonomic scope" value="Archaea"/>
</dbReference>
<keyword evidence="4 5" id="KW-0472">Membrane</keyword>
<keyword evidence="3 5" id="KW-1133">Transmembrane helix</keyword>
<feature type="transmembrane region" description="Helical" evidence="5">
    <location>
        <begin position="29"/>
        <end position="49"/>
    </location>
</feature>
<dbReference type="Pfam" id="PF00137">
    <property type="entry name" value="ATP-synt_C"/>
    <property type="match status" value="2"/>
</dbReference>
<dbReference type="STRING" id="765177.Desmu_0085"/>
<keyword evidence="2 5" id="KW-0812">Transmembrane</keyword>
<gene>
    <name evidence="7" type="ordered locus">Desmu_0085</name>
</gene>
<evidence type="ECO:0000256" key="4">
    <source>
        <dbReference type="ARBA" id="ARBA00023136"/>
    </source>
</evidence>
<dbReference type="EMBL" id="CP002363">
    <property type="protein sequence ID" value="ADV64404.1"/>
    <property type="molecule type" value="Genomic_DNA"/>
</dbReference>
<sequence>MTCFYFPGLIRYSVLTGGNMAMDPLAQGLMYLAAALPLAGGIIGSTTGMRHAASVGASVLSEDPTQFRNVLILAALPMTQTFYGLIQMIYMMIMYIPGLPQDSINMVKALALLGIGLAGFLAEWLSAWAQGIICASGIAELPRTKGKNLMSSIVLAAYVELWGILGIVFTILGLSLLG</sequence>
<dbReference type="KEGG" id="dmu:Desmu_0085"/>
<reference evidence="7 8" key="2">
    <citation type="journal article" date="2011" name="Stand. Genomic Sci.">
        <title>Complete genome sequence of Desulfurococcus mucosus type strain (O7/1).</title>
        <authorList>
            <person name="Wirth R."/>
            <person name="Chertkov O."/>
            <person name="Held B."/>
            <person name="Lapidus A."/>
            <person name="Nolan M."/>
            <person name="Lucas S."/>
            <person name="Hammon N."/>
            <person name="Deshpande S."/>
            <person name="Cheng J.F."/>
            <person name="Tapia R."/>
            <person name="Han C."/>
            <person name="Goodwin L."/>
            <person name="Pitluck S."/>
            <person name="Liolios K."/>
            <person name="Ioanna P."/>
            <person name="Ivanova N."/>
            <person name="Mavromatis K."/>
            <person name="Mikhailova N."/>
            <person name="Pati A."/>
            <person name="Chen A."/>
            <person name="Palaniappan K."/>
            <person name="Land M."/>
            <person name="Hauser L."/>
            <person name="Chang Y.J."/>
            <person name="Jeffries C.D."/>
            <person name="Bilek Y."/>
            <person name="Hader T."/>
            <person name="Rohde M."/>
            <person name="Spring S."/>
            <person name="Sikorski J."/>
            <person name="Goker M."/>
            <person name="Woyke T."/>
            <person name="Bristow J."/>
            <person name="Eisen J.A."/>
            <person name="Markowitz V."/>
            <person name="Hugenholtz P."/>
            <person name="Kyrpides N.C."/>
            <person name="Klenk H.P."/>
        </authorList>
    </citation>
    <scope>NUCLEOTIDE SEQUENCE [LARGE SCALE GENOMIC DNA]</scope>
    <source>
        <strain evidence="8">ATCC 35584 / DSM 2162 / JCM 9187 / O7/1</strain>
    </source>
</reference>
<feature type="domain" description="V-ATPase proteolipid subunit C-like" evidence="6">
    <location>
        <begin position="113"/>
        <end position="172"/>
    </location>
</feature>
<evidence type="ECO:0000256" key="2">
    <source>
        <dbReference type="ARBA" id="ARBA00022692"/>
    </source>
</evidence>
<name>E8RAJ4_DESM0</name>
<protein>
    <submittedName>
        <fullName evidence="7">V-type ATPase, subunit K</fullName>
    </submittedName>
</protein>
<dbReference type="Gene3D" id="1.20.120.610">
    <property type="entry name" value="lithium bound rotor ring of v- atpase"/>
    <property type="match status" value="1"/>
</dbReference>
<evidence type="ECO:0000313" key="8">
    <source>
        <dbReference type="Proteomes" id="UP000001068"/>
    </source>
</evidence>
<evidence type="ECO:0000313" key="7">
    <source>
        <dbReference type="EMBL" id="ADV64404.1"/>
    </source>
</evidence>
<organism evidence="7 8">
    <name type="scientific">Desulfurococcus mucosus (strain ATCC 35584 / DSM 2162 / JCM 9187 / O7/1)</name>
    <dbReference type="NCBI Taxonomy" id="765177"/>
    <lineage>
        <taxon>Archaea</taxon>
        <taxon>Thermoproteota</taxon>
        <taxon>Thermoprotei</taxon>
        <taxon>Desulfurococcales</taxon>
        <taxon>Desulfurococcaceae</taxon>
        <taxon>Desulfurococcus</taxon>
    </lineage>
</organism>
<dbReference type="GO" id="GO:0033177">
    <property type="term" value="C:proton-transporting two-sector ATPase complex, proton-transporting domain"/>
    <property type="evidence" value="ECO:0007669"/>
    <property type="project" value="InterPro"/>
</dbReference>
<feature type="transmembrane region" description="Helical" evidence="5">
    <location>
        <begin position="109"/>
        <end position="133"/>
    </location>
</feature>
<dbReference type="HOGENOM" id="CLU_126047_0_0_2"/>
<evidence type="ECO:0000259" key="6">
    <source>
        <dbReference type="Pfam" id="PF00137"/>
    </source>
</evidence>
<evidence type="ECO:0000256" key="5">
    <source>
        <dbReference type="SAM" id="Phobius"/>
    </source>
</evidence>
<dbReference type="InterPro" id="IPR002379">
    <property type="entry name" value="ATPase_proteolipid_c-like_dom"/>
</dbReference>
<dbReference type="SUPFAM" id="SSF81333">
    <property type="entry name" value="F1F0 ATP synthase subunit C"/>
    <property type="match status" value="2"/>
</dbReference>
<dbReference type="Proteomes" id="UP000001068">
    <property type="component" value="Chromosome"/>
</dbReference>
<dbReference type="CDD" id="cd18179">
    <property type="entry name" value="ATP-synt_Vo_Ao_c_NTPK_rpt1"/>
    <property type="match status" value="1"/>
</dbReference>
<dbReference type="AlphaFoldDB" id="E8RAJ4"/>
<reference evidence="8" key="1">
    <citation type="submission" date="2010-11" db="EMBL/GenBank/DDBJ databases">
        <title>The complete genome of Desulfurococcus mucosus DSM 2162.</title>
        <authorList>
            <consortium name="US DOE Joint Genome Institute (JGI-PGF)"/>
            <person name="Lucas S."/>
            <person name="Copeland A."/>
            <person name="Lapidus A."/>
            <person name="Bruce D."/>
            <person name="Goodwin L."/>
            <person name="Pitluck S."/>
            <person name="Kyrpides N."/>
            <person name="Mavromatis K."/>
            <person name="Pagani I."/>
            <person name="Ivanova N."/>
            <person name="Ovchinnikova G."/>
            <person name="Chertkov O."/>
            <person name="Held B."/>
            <person name="Brettin T."/>
            <person name="Detter J.C."/>
            <person name="Tapia R."/>
            <person name="Han C."/>
            <person name="Land M."/>
            <person name="Hauser L."/>
            <person name="Markowitz V."/>
            <person name="Cheng J.-F."/>
            <person name="Hugenholtz P."/>
            <person name="Woyke T."/>
            <person name="Wu D."/>
            <person name="Wirth R."/>
            <person name="Bilek Y."/>
            <person name="Hader T."/>
            <person name="Klenk H.-P."/>
            <person name="Eisen J.A."/>
        </authorList>
    </citation>
    <scope>NUCLEOTIDE SEQUENCE [LARGE SCALE GENOMIC DNA]</scope>
    <source>
        <strain evidence="8">ATCC 35584 / DSM 2162 / JCM 9187 / O7/1</strain>
    </source>
</reference>
<feature type="transmembrane region" description="Helical" evidence="5">
    <location>
        <begin position="70"/>
        <end position="97"/>
    </location>
</feature>
<dbReference type="CDD" id="cd18180">
    <property type="entry name" value="ATP-synt_Vo_Ao_c_NTPK_rpt2"/>
    <property type="match status" value="1"/>
</dbReference>
<feature type="transmembrane region" description="Helical" evidence="5">
    <location>
        <begin position="153"/>
        <end position="177"/>
    </location>
</feature>
<dbReference type="InterPro" id="IPR035921">
    <property type="entry name" value="F/V-ATP_Csub_sf"/>
</dbReference>
<accession>E8RAJ4</accession>
<proteinExistence type="predicted"/>
<dbReference type="NCBIfam" id="NF006219">
    <property type="entry name" value="PRK08344.1"/>
    <property type="match status" value="1"/>
</dbReference>
<dbReference type="GO" id="GO:0015078">
    <property type="term" value="F:proton transmembrane transporter activity"/>
    <property type="evidence" value="ECO:0007669"/>
    <property type="project" value="InterPro"/>
</dbReference>
<evidence type="ECO:0000256" key="1">
    <source>
        <dbReference type="ARBA" id="ARBA00004141"/>
    </source>
</evidence>
<comment type="subcellular location">
    <subcellularLocation>
        <location evidence="1">Membrane</location>
        <topology evidence="1">Multi-pass membrane protein</topology>
    </subcellularLocation>
</comment>
<feature type="domain" description="V-ATPase proteolipid subunit C-like" evidence="6">
    <location>
        <begin position="32"/>
        <end position="91"/>
    </location>
</feature>
<keyword evidence="8" id="KW-1185">Reference proteome</keyword>